<dbReference type="EMBL" id="ASPP01022091">
    <property type="protein sequence ID" value="ETO11748.1"/>
    <property type="molecule type" value="Genomic_DNA"/>
</dbReference>
<feature type="compositionally biased region" description="Polar residues" evidence="1">
    <location>
        <begin position="44"/>
        <end position="59"/>
    </location>
</feature>
<accession>X6MCK4</accession>
<dbReference type="InterPro" id="IPR006037">
    <property type="entry name" value="RCK_C"/>
</dbReference>
<dbReference type="GO" id="GO:0008324">
    <property type="term" value="F:monoatomic cation transmembrane transporter activity"/>
    <property type="evidence" value="ECO:0007669"/>
    <property type="project" value="InterPro"/>
</dbReference>
<feature type="region of interest" description="Disordered" evidence="1">
    <location>
        <begin position="1"/>
        <end position="21"/>
    </location>
</feature>
<dbReference type="Pfam" id="PF02080">
    <property type="entry name" value="TrkA_C"/>
    <property type="match status" value="1"/>
</dbReference>
<feature type="compositionally biased region" description="Basic and acidic residues" evidence="1">
    <location>
        <begin position="197"/>
        <end position="211"/>
    </location>
</feature>
<name>X6MCK4_RETFI</name>
<reference evidence="3 4" key="1">
    <citation type="journal article" date="2013" name="Curr. Biol.">
        <title>The Genome of the Foraminiferan Reticulomyxa filosa.</title>
        <authorList>
            <person name="Glockner G."/>
            <person name="Hulsmann N."/>
            <person name="Schleicher M."/>
            <person name="Noegel A.A."/>
            <person name="Eichinger L."/>
            <person name="Gallinger C."/>
            <person name="Pawlowski J."/>
            <person name="Sierra R."/>
            <person name="Euteneuer U."/>
            <person name="Pillet L."/>
            <person name="Moustafa A."/>
            <person name="Platzer M."/>
            <person name="Groth M."/>
            <person name="Szafranski K."/>
            <person name="Schliwa M."/>
        </authorList>
    </citation>
    <scope>NUCLEOTIDE SEQUENCE [LARGE SCALE GENOMIC DNA]</scope>
</reference>
<evidence type="ECO:0000256" key="1">
    <source>
        <dbReference type="SAM" id="MobiDB-lite"/>
    </source>
</evidence>
<dbReference type="AlphaFoldDB" id="X6MCK4"/>
<sequence length="441" mass="49144">MQSNNNSIMSQPPRFNEGDPTLLLSSMIPQLFPLMSPQRDSDRVFQNGNSRTTNSTDNSKMCGHRILNEREQMAANVLENMHQLSIHNSNPSNDVRSCYSLTNNDAIHRSNVGHCHKRNLTEMKDFGSTQVQFPGSTSFLVDAESHSAKRMRLDKQTNTQTALNANKEMKDNPTKMPSESVLTASNVGQNGVINSKPVDHSSPRTVTKEGCDENGNAVKSENSDKYCKENNETEDQHKKIQQFVERHLFLIPAPESLAGMTLAGSNLRNYGLNVISIDYDTNSPPHAQQVIEPGHKLIVFGNYDDAQKYLTNIGAKDNHPIIPNESTRLKQFSRELAAYYLDLVPPPPQLLGRTLLTTPQVAQSGLNVISCNLENLHPSQLAQHRFGTNDLLLCYFPKAFDKDQQLETLAHKLETATTTDNANNMLDINASSNKDEAKDKS</sequence>
<keyword evidence="4" id="KW-1185">Reference proteome</keyword>
<dbReference type="GO" id="GO:0006813">
    <property type="term" value="P:potassium ion transport"/>
    <property type="evidence" value="ECO:0007669"/>
    <property type="project" value="InterPro"/>
</dbReference>
<feature type="region of interest" description="Disordered" evidence="1">
    <location>
        <begin position="38"/>
        <end position="61"/>
    </location>
</feature>
<dbReference type="SUPFAM" id="SSF116726">
    <property type="entry name" value="TrkA C-terminal domain-like"/>
    <property type="match status" value="1"/>
</dbReference>
<feature type="domain" description="RCK C-terminal" evidence="2">
    <location>
        <begin position="234"/>
        <end position="316"/>
    </location>
</feature>
<dbReference type="Proteomes" id="UP000023152">
    <property type="component" value="Unassembled WGS sequence"/>
</dbReference>
<protein>
    <recommendedName>
        <fullName evidence="2">RCK C-terminal domain-containing protein</fullName>
    </recommendedName>
</protein>
<evidence type="ECO:0000259" key="2">
    <source>
        <dbReference type="PROSITE" id="PS51202"/>
    </source>
</evidence>
<evidence type="ECO:0000313" key="3">
    <source>
        <dbReference type="EMBL" id="ETO11748.1"/>
    </source>
</evidence>
<dbReference type="Gene3D" id="3.30.70.1450">
    <property type="entry name" value="Regulator of K+ conductance, C-terminal domain"/>
    <property type="match status" value="1"/>
</dbReference>
<dbReference type="PROSITE" id="PS51202">
    <property type="entry name" value="RCK_C"/>
    <property type="match status" value="1"/>
</dbReference>
<organism evidence="3 4">
    <name type="scientific">Reticulomyxa filosa</name>
    <dbReference type="NCBI Taxonomy" id="46433"/>
    <lineage>
        <taxon>Eukaryota</taxon>
        <taxon>Sar</taxon>
        <taxon>Rhizaria</taxon>
        <taxon>Retaria</taxon>
        <taxon>Foraminifera</taxon>
        <taxon>Monothalamids</taxon>
        <taxon>Reticulomyxidae</taxon>
        <taxon>Reticulomyxa</taxon>
    </lineage>
</organism>
<feature type="region of interest" description="Disordered" evidence="1">
    <location>
        <begin position="189"/>
        <end position="225"/>
    </location>
</feature>
<gene>
    <name evidence="3" type="ORF">RFI_25626</name>
</gene>
<evidence type="ECO:0000313" key="4">
    <source>
        <dbReference type="Proteomes" id="UP000023152"/>
    </source>
</evidence>
<feature type="compositionally biased region" description="Polar residues" evidence="1">
    <location>
        <begin position="1"/>
        <end position="10"/>
    </location>
</feature>
<dbReference type="InterPro" id="IPR036721">
    <property type="entry name" value="RCK_C_sf"/>
</dbReference>
<comment type="caution">
    <text evidence="3">The sequence shown here is derived from an EMBL/GenBank/DDBJ whole genome shotgun (WGS) entry which is preliminary data.</text>
</comment>
<proteinExistence type="predicted"/>